<comment type="caution">
    <text evidence="1">The sequence shown here is derived from an EMBL/GenBank/DDBJ whole genome shotgun (WGS) entry which is preliminary data.</text>
</comment>
<dbReference type="EMBL" id="PQVF01000006">
    <property type="protein sequence ID" value="POY36546.1"/>
    <property type="molecule type" value="Genomic_DNA"/>
</dbReference>
<evidence type="ECO:0008006" key="3">
    <source>
        <dbReference type="Google" id="ProtNLM"/>
    </source>
</evidence>
<name>A0A2S5A1U7_9SPHI</name>
<dbReference type="OrthoDB" id="1071350at2"/>
<accession>A0A2S5A1U7</accession>
<proteinExistence type="predicted"/>
<keyword evidence="2" id="KW-1185">Reference proteome</keyword>
<sequence length="199" mass="22022">MTAEHYIKESCLITAAGIFKNDELIFDNEGLQPSEFLLAAYKGLNLHYPKFYKMDVLSKLGWLCAEVLLQNGSLSAYQPEEIAVITANSNASLSADLNYAETISSIASPALFVYTLPSIVIGEICIRHGIKGENTFFVMDKFDADFMVEYVSGLMDGQTTNACICGWIEALGDDAKAVLYLIEKKETSREFTVTELNKD</sequence>
<dbReference type="RefSeq" id="WP_103788849.1">
    <property type="nucleotide sequence ID" value="NZ_PQVF01000006.1"/>
</dbReference>
<reference evidence="1 2" key="1">
    <citation type="submission" date="2018-01" db="EMBL/GenBank/DDBJ databases">
        <authorList>
            <person name="Gaut B.S."/>
            <person name="Morton B.R."/>
            <person name="Clegg M.T."/>
            <person name="Duvall M.R."/>
        </authorList>
    </citation>
    <scope>NUCLEOTIDE SEQUENCE [LARGE SCALE GENOMIC DNA]</scope>
    <source>
        <strain evidence="1 2">HR-AV</strain>
    </source>
</reference>
<dbReference type="AlphaFoldDB" id="A0A2S5A1U7"/>
<organism evidence="1 2">
    <name type="scientific">Solitalea longa</name>
    <dbReference type="NCBI Taxonomy" id="2079460"/>
    <lineage>
        <taxon>Bacteria</taxon>
        <taxon>Pseudomonadati</taxon>
        <taxon>Bacteroidota</taxon>
        <taxon>Sphingobacteriia</taxon>
        <taxon>Sphingobacteriales</taxon>
        <taxon>Sphingobacteriaceae</taxon>
        <taxon>Solitalea</taxon>
    </lineage>
</organism>
<evidence type="ECO:0000313" key="1">
    <source>
        <dbReference type="EMBL" id="POY36546.1"/>
    </source>
</evidence>
<dbReference type="Proteomes" id="UP000236893">
    <property type="component" value="Unassembled WGS sequence"/>
</dbReference>
<gene>
    <name evidence="1" type="ORF">C3K47_09220</name>
</gene>
<evidence type="ECO:0000313" key="2">
    <source>
        <dbReference type="Proteomes" id="UP000236893"/>
    </source>
</evidence>
<protein>
    <recommendedName>
        <fullName evidence="3">3-oxoacyl-ACP synthase</fullName>
    </recommendedName>
</protein>